<keyword evidence="3" id="KW-1185">Reference proteome</keyword>
<name>A0ABV7U700_9RHOB</name>
<reference evidence="3" key="1">
    <citation type="journal article" date="2019" name="Int. J. Syst. Evol. Microbiol.">
        <title>The Global Catalogue of Microorganisms (GCM) 10K type strain sequencing project: providing services to taxonomists for standard genome sequencing and annotation.</title>
        <authorList>
            <consortium name="The Broad Institute Genomics Platform"/>
            <consortium name="The Broad Institute Genome Sequencing Center for Infectious Disease"/>
            <person name="Wu L."/>
            <person name="Ma J."/>
        </authorList>
    </citation>
    <scope>NUCLEOTIDE SEQUENCE [LARGE SCALE GENOMIC DNA]</scope>
    <source>
        <strain evidence="3">KCTC 42473</strain>
    </source>
</reference>
<accession>A0ABV7U700</accession>
<feature type="region of interest" description="Disordered" evidence="1">
    <location>
        <begin position="33"/>
        <end position="179"/>
    </location>
</feature>
<gene>
    <name evidence="2" type="ORF">ACFOM8_14550</name>
</gene>
<dbReference type="Proteomes" id="UP001595539">
    <property type="component" value="Unassembled WGS sequence"/>
</dbReference>
<feature type="compositionally biased region" description="Gly residues" evidence="1">
    <location>
        <begin position="102"/>
        <end position="115"/>
    </location>
</feature>
<dbReference type="EMBL" id="JBHRXY010000013">
    <property type="protein sequence ID" value="MFC3630666.1"/>
    <property type="molecule type" value="Genomic_DNA"/>
</dbReference>
<evidence type="ECO:0000313" key="2">
    <source>
        <dbReference type="EMBL" id="MFC3630666.1"/>
    </source>
</evidence>
<feature type="compositionally biased region" description="Basic and acidic residues" evidence="1">
    <location>
        <begin position="168"/>
        <end position="179"/>
    </location>
</feature>
<evidence type="ECO:0000313" key="3">
    <source>
        <dbReference type="Proteomes" id="UP001595539"/>
    </source>
</evidence>
<feature type="compositionally biased region" description="Gly residues" evidence="1">
    <location>
        <begin position="143"/>
        <end position="164"/>
    </location>
</feature>
<proteinExistence type="predicted"/>
<evidence type="ECO:0000256" key="1">
    <source>
        <dbReference type="SAM" id="MobiDB-lite"/>
    </source>
</evidence>
<comment type="caution">
    <text evidence="2">The sequence shown here is derived from an EMBL/GenBank/DDBJ whole genome shotgun (WGS) entry which is preliminary data.</text>
</comment>
<dbReference type="RefSeq" id="WP_377762556.1">
    <property type="nucleotide sequence ID" value="NZ_JBHRXY010000013.1"/>
</dbReference>
<protein>
    <submittedName>
        <fullName evidence="2">Uncharacterized protein</fullName>
    </submittedName>
</protein>
<organism evidence="2 3">
    <name type="scientific">Paracoccus angustae</name>
    <dbReference type="NCBI Taxonomy" id="1671480"/>
    <lineage>
        <taxon>Bacteria</taxon>
        <taxon>Pseudomonadati</taxon>
        <taxon>Pseudomonadota</taxon>
        <taxon>Alphaproteobacteria</taxon>
        <taxon>Rhodobacterales</taxon>
        <taxon>Paracoccaceae</taxon>
        <taxon>Paracoccus</taxon>
    </lineage>
</organism>
<sequence>MEALGEAFKQDAEQWNELKLFAEWIIQERERKTGFPAAPLDEPASNYDGDPDNDGANPGYTVEDEFNDRIRSGIGTEQKISYDPANIFDFETGDGGDHRGNPSGGGSSDGRGSGTTGTSSSDNGDGSLGGGSSFGGDRPDRGGSSGNGSNSGGSSGSGSSGGGLTSSDRPESRPDTSGG</sequence>
<feature type="compositionally biased region" description="Low complexity" evidence="1">
    <location>
        <begin position="116"/>
        <end position="125"/>
    </location>
</feature>